<comment type="function">
    <text evidence="1">Thiol-specific peroxidase that catalyzes the reduction of hydrogen peroxide and organic hydroperoxides to water and alcohols, respectively. Plays a role in cell protection against oxidative stress by detoxifying peroxides and as sensor of hydrogen peroxide-mediated signaling events.</text>
</comment>
<keyword evidence="8" id="KW-0676">Redox-active center</keyword>
<dbReference type="CDD" id="cd03017">
    <property type="entry name" value="PRX_BCP"/>
    <property type="match status" value="1"/>
</dbReference>
<evidence type="ECO:0000256" key="3">
    <source>
        <dbReference type="ARBA" id="ARBA00013017"/>
    </source>
</evidence>
<sequence>MTQPDAAPEMPKLKPGDAFPAFSLPDAHNQLHSLSDSAGQYLVLYVYPKDNTPGCTKEACDFRDNMALKQHGAQVLGLSMDDAESHASFAAEHSLPFALLSDPSAEFLKSVGAYGTKNMYGKVSQGVKRTTFLIGPDGRLVKAWYAVSVDGHSDAVVKAIEADQARA</sequence>
<comment type="similarity">
    <text evidence="10">Belongs to the peroxiredoxin family. BCP/PrxQ subfamily.</text>
</comment>
<organism evidence="14 15">
    <name type="scientific">Deinococcus detaillensis</name>
    <dbReference type="NCBI Taxonomy" id="2592048"/>
    <lineage>
        <taxon>Bacteria</taxon>
        <taxon>Thermotogati</taxon>
        <taxon>Deinococcota</taxon>
        <taxon>Deinococci</taxon>
        <taxon>Deinococcales</taxon>
        <taxon>Deinococcaceae</taxon>
        <taxon>Deinococcus</taxon>
    </lineage>
</organism>
<dbReference type="EC" id="1.11.1.24" evidence="3"/>
<comment type="catalytic activity">
    <reaction evidence="11">
        <text>a hydroperoxide + [thioredoxin]-dithiol = an alcohol + [thioredoxin]-disulfide + H2O</text>
        <dbReference type="Rhea" id="RHEA:62620"/>
        <dbReference type="Rhea" id="RHEA-COMP:10698"/>
        <dbReference type="Rhea" id="RHEA-COMP:10700"/>
        <dbReference type="ChEBI" id="CHEBI:15377"/>
        <dbReference type="ChEBI" id="CHEBI:29950"/>
        <dbReference type="ChEBI" id="CHEBI:30879"/>
        <dbReference type="ChEBI" id="CHEBI:35924"/>
        <dbReference type="ChEBI" id="CHEBI:50058"/>
        <dbReference type="EC" id="1.11.1.24"/>
    </reaction>
</comment>
<feature type="domain" description="Thioredoxin" evidence="13">
    <location>
        <begin position="13"/>
        <end position="165"/>
    </location>
</feature>
<dbReference type="AlphaFoldDB" id="A0A553V0S6"/>
<evidence type="ECO:0000256" key="5">
    <source>
        <dbReference type="ARBA" id="ARBA00022862"/>
    </source>
</evidence>
<evidence type="ECO:0000256" key="4">
    <source>
        <dbReference type="ARBA" id="ARBA00022559"/>
    </source>
</evidence>
<evidence type="ECO:0000256" key="8">
    <source>
        <dbReference type="ARBA" id="ARBA00023284"/>
    </source>
</evidence>
<keyword evidence="7" id="KW-1015">Disulfide bond</keyword>
<proteinExistence type="inferred from homology"/>
<evidence type="ECO:0000256" key="11">
    <source>
        <dbReference type="ARBA" id="ARBA00049091"/>
    </source>
</evidence>
<dbReference type="FunFam" id="3.40.30.10:FF:000007">
    <property type="entry name" value="Thioredoxin-dependent thiol peroxidase"/>
    <property type="match status" value="1"/>
</dbReference>
<name>A0A553V0S6_9DEIO</name>
<evidence type="ECO:0000256" key="9">
    <source>
        <dbReference type="ARBA" id="ARBA00032824"/>
    </source>
</evidence>
<dbReference type="PIRSF" id="PIRSF000239">
    <property type="entry name" value="AHPC"/>
    <property type="match status" value="1"/>
</dbReference>
<dbReference type="InterPro" id="IPR050924">
    <property type="entry name" value="Peroxiredoxin_BCP/PrxQ"/>
</dbReference>
<dbReference type="Proteomes" id="UP000316092">
    <property type="component" value="Unassembled WGS sequence"/>
</dbReference>
<comment type="caution">
    <text evidence="14">The sequence shown here is derived from an EMBL/GenBank/DDBJ whole genome shotgun (WGS) entry which is preliminary data.</text>
</comment>
<evidence type="ECO:0000256" key="2">
    <source>
        <dbReference type="ARBA" id="ARBA00011245"/>
    </source>
</evidence>
<gene>
    <name evidence="14" type="ORF">FNU79_07715</name>
</gene>
<dbReference type="GO" id="GO:0045454">
    <property type="term" value="P:cell redox homeostasis"/>
    <property type="evidence" value="ECO:0007669"/>
    <property type="project" value="TreeGrafter"/>
</dbReference>
<dbReference type="PROSITE" id="PS51352">
    <property type="entry name" value="THIOREDOXIN_2"/>
    <property type="match status" value="1"/>
</dbReference>
<dbReference type="PANTHER" id="PTHR42801:SF4">
    <property type="entry name" value="AHPC_TSA FAMILY PROTEIN"/>
    <property type="match status" value="1"/>
</dbReference>
<evidence type="ECO:0000256" key="1">
    <source>
        <dbReference type="ARBA" id="ARBA00003330"/>
    </source>
</evidence>
<accession>A0A553V0S6</accession>
<dbReference type="InterPro" id="IPR013766">
    <property type="entry name" value="Thioredoxin_domain"/>
</dbReference>
<dbReference type="InterPro" id="IPR000866">
    <property type="entry name" value="AhpC/TSA"/>
</dbReference>
<dbReference type="GO" id="GO:0005737">
    <property type="term" value="C:cytoplasm"/>
    <property type="evidence" value="ECO:0007669"/>
    <property type="project" value="TreeGrafter"/>
</dbReference>
<dbReference type="OrthoDB" id="9812811at2"/>
<evidence type="ECO:0000256" key="7">
    <source>
        <dbReference type="ARBA" id="ARBA00023157"/>
    </source>
</evidence>
<dbReference type="Gene3D" id="3.40.30.10">
    <property type="entry name" value="Glutaredoxin"/>
    <property type="match status" value="1"/>
</dbReference>
<evidence type="ECO:0000256" key="12">
    <source>
        <dbReference type="PIRSR" id="PIRSR000239-1"/>
    </source>
</evidence>
<dbReference type="Pfam" id="PF00578">
    <property type="entry name" value="AhpC-TSA"/>
    <property type="match status" value="1"/>
</dbReference>
<dbReference type="EMBL" id="VKDB01000006">
    <property type="protein sequence ID" value="TSA86070.1"/>
    <property type="molecule type" value="Genomic_DNA"/>
</dbReference>
<dbReference type="SUPFAM" id="SSF52833">
    <property type="entry name" value="Thioredoxin-like"/>
    <property type="match status" value="1"/>
</dbReference>
<evidence type="ECO:0000256" key="6">
    <source>
        <dbReference type="ARBA" id="ARBA00023002"/>
    </source>
</evidence>
<evidence type="ECO:0000259" key="13">
    <source>
        <dbReference type="PROSITE" id="PS51352"/>
    </source>
</evidence>
<keyword evidence="6" id="KW-0560">Oxidoreductase</keyword>
<feature type="active site" description="Cysteine sulfenic acid (-SOH) intermediate; for peroxidase activity" evidence="12">
    <location>
        <position position="55"/>
    </location>
</feature>
<protein>
    <recommendedName>
        <fullName evidence="3">thioredoxin-dependent peroxiredoxin</fullName>
        <ecNumber evidence="3">1.11.1.24</ecNumber>
    </recommendedName>
    <alternativeName>
        <fullName evidence="9">Thioredoxin peroxidase</fullName>
    </alternativeName>
</protein>
<keyword evidence="5" id="KW-0049">Antioxidant</keyword>
<dbReference type="PANTHER" id="PTHR42801">
    <property type="entry name" value="THIOREDOXIN-DEPENDENT PEROXIDE REDUCTASE"/>
    <property type="match status" value="1"/>
</dbReference>
<dbReference type="InterPro" id="IPR024706">
    <property type="entry name" value="Peroxiredoxin_AhpC-typ"/>
</dbReference>
<evidence type="ECO:0000313" key="15">
    <source>
        <dbReference type="Proteomes" id="UP000316092"/>
    </source>
</evidence>
<keyword evidence="15" id="KW-1185">Reference proteome</keyword>
<evidence type="ECO:0000256" key="10">
    <source>
        <dbReference type="ARBA" id="ARBA00038489"/>
    </source>
</evidence>
<dbReference type="InterPro" id="IPR036249">
    <property type="entry name" value="Thioredoxin-like_sf"/>
</dbReference>
<evidence type="ECO:0000313" key="14">
    <source>
        <dbReference type="EMBL" id="TSA86070.1"/>
    </source>
</evidence>
<comment type="subunit">
    <text evidence="2">Monomer.</text>
</comment>
<reference evidence="14 15" key="1">
    <citation type="submission" date="2019-07" db="EMBL/GenBank/DDBJ databases">
        <title>Deinococcus detaillus sp. nov., isolated from humus soil in Antarctica.</title>
        <authorList>
            <person name="Zhang K."/>
        </authorList>
    </citation>
    <scope>NUCLEOTIDE SEQUENCE [LARGE SCALE GENOMIC DNA]</scope>
    <source>
        <strain evidence="14 15">H1</strain>
    </source>
</reference>
<dbReference type="RefSeq" id="WP_143720302.1">
    <property type="nucleotide sequence ID" value="NZ_VKDB01000006.1"/>
</dbReference>
<dbReference type="GO" id="GO:0034599">
    <property type="term" value="P:cellular response to oxidative stress"/>
    <property type="evidence" value="ECO:0007669"/>
    <property type="project" value="TreeGrafter"/>
</dbReference>
<keyword evidence="4" id="KW-0575">Peroxidase</keyword>
<dbReference type="GO" id="GO:0008379">
    <property type="term" value="F:thioredoxin peroxidase activity"/>
    <property type="evidence" value="ECO:0007669"/>
    <property type="project" value="TreeGrafter"/>
</dbReference>